<name>A0ABU3Z640_9FIRM</name>
<dbReference type="EMBL" id="JAWJZB010000001">
    <property type="protein sequence ID" value="MDV5087375.1"/>
    <property type="molecule type" value="Genomic_DNA"/>
</dbReference>
<dbReference type="InterPro" id="IPR029039">
    <property type="entry name" value="Flavoprotein-like_sf"/>
</dbReference>
<dbReference type="PANTHER" id="PTHR47307:SF1">
    <property type="entry name" value="GLUTATHIONE-REGULATED POTASSIUM-EFFLUX SYSTEM ANCILLARY PROTEIN KEFG"/>
    <property type="match status" value="1"/>
</dbReference>
<evidence type="ECO:0000313" key="4">
    <source>
        <dbReference type="Proteomes" id="UP001272515"/>
    </source>
</evidence>
<proteinExistence type="predicted"/>
<gene>
    <name evidence="3" type="ORF">RVY80_00705</name>
</gene>
<evidence type="ECO:0000313" key="3">
    <source>
        <dbReference type="EMBL" id="MDV5087375.1"/>
    </source>
</evidence>
<sequence>MLEDLQQNLPNAVFDDLDSQYSNFEYDIEAEQQKLVAADIIVLQFPFYWHSMPALMQRWMEQVFQHGFSHGSTGEALKSKTLVASFTTGAPDFAYAYDGMMKFPLEDYLAPMKSTCILTQMNFGGFIATSGVSYSDRKPENEAATRAKLEDHTGLIIAQAQNYDALDAILKEDVYYPIGGASYETTEFKAVMIADNIKQYQA</sequence>
<accession>A0ABU3Z640</accession>
<dbReference type="Pfam" id="PF02525">
    <property type="entry name" value="Flavodoxin_2"/>
    <property type="match status" value="1"/>
</dbReference>
<evidence type="ECO:0000256" key="1">
    <source>
        <dbReference type="ARBA" id="ARBA00023002"/>
    </source>
</evidence>
<dbReference type="Gene3D" id="3.40.50.360">
    <property type="match status" value="1"/>
</dbReference>
<keyword evidence="4" id="KW-1185">Reference proteome</keyword>
<dbReference type="InterPro" id="IPR046980">
    <property type="entry name" value="KefG/KefF"/>
</dbReference>
<organism evidence="3 4">
    <name type="scientific">Veillonella absiana</name>
    <dbReference type="NCBI Taxonomy" id="3079305"/>
    <lineage>
        <taxon>Bacteria</taxon>
        <taxon>Bacillati</taxon>
        <taxon>Bacillota</taxon>
        <taxon>Negativicutes</taxon>
        <taxon>Veillonellales</taxon>
        <taxon>Veillonellaceae</taxon>
        <taxon>Veillonella</taxon>
    </lineage>
</organism>
<dbReference type="SUPFAM" id="SSF52218">
    <property type="entry name" value="Flavoproteins"/>
    <property type="match status" value="1"/>
</dbReference>
<dbReference type="PANTHER" id="PTHR47307">
    <property type="entry name" value="GLUTATHIONE-REGULATED POTASSIUM-EFFLUX SYSTEM ANCILLARY PROTEIN KEFG"/>
    <property type="match status" value="1"/>
</dbReference>
<reference evidence="3 4" key="1">
    <citation type="submission" date="2023-10" db="EMBL/GenBank/DDBJ databases">
        <title>Veillonella sp. nov., isolated from a pig farm feces dump.</title>
        <authorList>
            <person name="Chang Y.-H."/>
        </authorList>
    </citation>
    <scope>NUCLEOTIDE SEQUENCE [LARGE SCALE GENOMIC DNA]</scope>
    <source>
        <strain evidence="3 4">YH-vei2233</strain>
    </source>
</reference>
<dbReference type="InterPro" id="IPR003680">
    <property type="entry name" value="Flavodoxin_fold"/>
</dbReference>
<keyword evidence="1 3" id="KW-0560">Oxidoreductase</keyword>
<dbReference type="EC" id="1.-.-.-" evidence="3"/>
<protein>
    <submittedName>
        <fullName evidence="3">NAD(P)H-dependent oxidoreductase</fullName>
        <ecNumber evidence="3">1.-.-.-</ecNumber>
    </submittedName>
</protein>
<feature type="domain" description="Flavodoxin-like fold" evidence="2">
    <location>
        <begin position="4"/>
        <end position="151"/>
    </location>
</feature>
<dbReference type="RefSeq" id="WP_317329377.1">
    <property type="nucleotide sequence ID" value="NZ_JAWJZA010000009.1"/>
</dbReference>
<evidence type="ECO:0000259" key="2">
    <source>
        <dbReference type="Pfam" id="PF02525"/>
    </source>
</evidence>
<dbReference type="Proteomes" id="UP001272515">
    <property type="component" value="Unassembled WGS sequence"/>
</dbReference>
<comment type="caution">
    <text evidence="3">The sequence shown here is derived from an EMBL/GenBank/DDBJ whole genome shotgun (WGS) entry which is preliminary data.</text>
</comment>
<dbReference type="GO" id="GO:0016491">
    <property type="term" value="F:oxidoreductase activity"/>
    <property type="evidence" value="ECO:0007669"/>
    <property type="project" value="UniProtKB-KW"/>
</dbReference>